<keyword evidence="8" id="KW-0067">ATP-binding</keyword>
<comment type="subcellular location">
    <subcellularLocation>
        <location evidence="1">Host cytoplasm</location>
    </subcellularLocation>
</comment>
<dbReference type="EC" id="2.7.11.1" evidence="2"/>
<sequence>MSTSKSGSLNEESYITKMMNLPPRLNIKKQIAPRVYLVCTELEEDENNEFILKWYSRSELDSFAAALRIPNEDDEGYFNTEDNETDTILESRVIYTINIHYIVQSDNNIRMTSEYYCQINKKWITSIIIDGDEYHKENCSYNISIIPLICIIGVKFNKENKVFESLDTCIGLLFPKLEGPLMLFDNHTYKWIPNNKFASFFTESYIANIFKQTVYIAYTLYEKYRLVHKDIKLENLCFLPFDKSKDDYLRLMFIDLGEAQILSSSLTLKDAYGTHCNLPPECFMCFLNNSKLGYNAEKREIWSLGCLLYTIVFGYSPLYSIWKNKSPLQYQLALCNLDEHIEIPLYSENLKCDISTKLKDLLCSMLCKHPESRPSFVNVLHSNWLA</sequence>
<evidence type="ECO:0000256" key="1">
    <source>
        <dbReference type="ARBA" id="ARBA00004192"/>
    </source>
</evidence>
<dbReference type="PROSITE" id="PS50011">
    <property type="entry name" value="PROTEIN_KINASE_DOM"/>
    <property type="match status" value="1"/>
</dbReference>
<keyword evidence="6" id="KW-0547">Nucleotide-binding</keyword>
<evidence type="ECO:0000256" key="4">
    <source>
        <dbReference type="ARBA" id="ARBA00022527"/>
    </source>
</evidence>
<evidence type="ECO:0000256" key="3">
    <source>
        <dbReference type="ARBA" id="ARBA00016885"/>
    </source>
</evidence>
<protein>
    <recommendedName>
        <fullName evidence="3">Serine/threonine-protein kinase 1</fullName>
        <ecNumber evidence="2">2.7.11.1</ecNumber>
    </recommendedName>
</protein>
<evidence type="ECO:0000256" key="7">
    <source>
        <dbReference type="ARBA" id="ARBA00022777"/>
    </source>
</evidence>
<keyword evidence="14" id="KW-1185">Reference proteome</keyword>
<evidence type="ECO:0000256" key="10">
    <source>
        <dbReference type="ARBA" id="ARBA00047899"/>
    </source>
</evidence>
<evidence type="ECO:0000256" key="8">
    <source>
        <dbReference type="ARBA" id="ARBA00022840"/>
    </source>
</evidence>
<dbReference type="PROSITE" id="PS00108">
    <property type="entry name" value="PROTEIN_KINASE_ST"/>
    <property type="match status" value="1"/>
</dbReference>
<dbReference type="RefSeq" id="XP_067067890.1">
    <property type="nucleotide sequence ID" value="XM_067211030.1"/>
</dbReference>
<dbReference type="GeneID" id="92364975"/>
<keyword evidence="9" id="KW-1035">Host cytoplasm</keyword>
<comment type="catalytic activity">
    <reaction evidence="11">
        <text>L-seryl-[protein] + ATP = O-phospho-L-seryl-[protein] + ADP + H(+)</text>
        <dbReference type="Rhea" id="RHEA:17989"/>
        <dbReference type="Rhea" id="RHEA-COMP:9863"/>
        <dbReference type="Rhea" id="RHEA-COMP:11604"/>
        <dbReference type="ChEBI" id="CHEBI:15378"/>
        <dbReference type="ChEBI" id="CHEBI:29999"/>
        <dbReference type="ChEBI" id="CHEBI:30616"/>
        <dbReference type="ChEBI" id="CHEBI:83421"/>
        <dbReference type="ChEBI" id="CHEBI:456216"/>
        <dbReference type="EC" id="2.7.11.1"/>
    </reaction>
</comment>
<evidence type="ECO:0000313" key="14">
    <source>
        <dbReference type="Proteomes" id="UP000186804"/>
    </source>
</evidence>
<organism evidence="13 14">
    <name type="scientific">Cryptosporidium andersoni</name>
    <dbReference type="NCBI Taxonomy" id="117008"/>
    <lineage>
        <taxon>Eukaryota</taxon>
        <taxon>Sar</taxon>
        <taxon>Alveolata</taxon>
        <taxon>Apicomplexa</taxon>
        <taxon>Conoidasida</taxon>
        <taxon>Coccidia</taxon>
        <taxon>Eucoccidiorida</taxon>
        <taxon>Eimeriorina</taxon>
        <taxon>Cryptosporidiidae</taxon>
        <taxon>Cryptosporidium</taxon>
    </lineage>
</organism>
<keyword evidence="7" id="KW-0418">Kinase</keyword>
<feature type="domain" description="Protein kinase" evidence="12">
    <location>
        <begin position="1"/>
        <end position="385"/>
    </location>
</feature>
<evidence type="ECO:0000256" key="6">
    <source>
        <dbReference type="ARBA" id="ARBA00022741"/>
    </source>
</evidence>
<proteinExistence type="predicted"/>
<name>A0A1J4MSP0_9CRYT</name>
<dbReference type="EMBL" id="LRBS01000069">
    <property type="protein sequence ID" value="OII76044.1"/>
    <property type="molecule type" value="Genomic_DNA"/>
</dbReference>
<dbReference type="InterPro" id="IPR000719">
    <property type="entry name" value="Prot_kinase_dom"/>
</dbReference>
<dbReference type="Proteomes" id="UP000186804">
    <property type="component" value="Unassembled WGS sequence"/>
</dbReference>
<dbReference type="PANTHER" id="PTHR22984:SF25">
    <property type="entry name" value="PROTEIN KINASE DOMAIN-CONTAINING PROTEIN"/>
    <property type="match status" value="1"/>
</dbReference>
<dbReference type="GO" id="GO:0030430">
    <property type="term" value="C:host cell cytoplasm"/>
    <property type="evidence" value="ECO:0007669"/>
    <property type="project" value="UniProtKB-SubCell"/>
</dbReference>
<evidence type="ECO:0000256" key="11">
    <source>
        <dbReference type="ARBA" id="ARBA00048679"/>
    </source>
</evidence>
<evidence type="ECO:0000256" key="9">
    <source>
        <dbReference type="ARBA" id="ARBA00023200"/>
    </source>
</evidence>
<dbReference type="OrthoDB" id="10252171at2759"/>
<evidence type="ECO:0000256" key="2">
    <source>
        <dbReference type="ARBA" id="ARBA00012513"/>
    </source>
</evidence>
<dbReference type="AlphaFoldDB" id="A0A1J4MSP0"/>
<dbReference type="InterPro" id="IPR051138">
    <property type="entry name" value="PIM_Ser/Thr_kinase"/>
</dbReference>
<dbReference type="SUPFAM" id="SSF56112">
    <property type="entry name" value="Protein kinase-like (PK-like)"/>
    <property type="match status" value="1"/>
</dbReference>
<dbReference type="VEuPathDB" id="CryptoDB:cand_007900"/>
<comment type="caution">
    <text evidence="13">The sequence shown here is derived from an EMBL/GenBank/DDBJ whole genome shotgun (WGS) entry which is preliminary data.</text>
</comment>
<dbReference type="GO" id="GO:0005737">
    <property type="term" value="C:cytoplasm"/>
    <property type="evidence" value="ECO:0007669"/>
    <property type="project" value="TreeGrafter"/>
</dbReference>
<dbReference type="InterPro" id="IPR008271">
    <property type="entry name" value="Ser/Thr_kinase_AS"/>
</dbReference>
<dbReference type="GO" id="GO:0004674">
    <property type="term" value="F:protein serine/threonine kinase activity"/>
    <property type="evidence" value="ECO:0007669"/>
    <property type="project" value="UniProtKB-KW"/>
</dbReference>
<reference evidence="13 14" key="1">
    <citation type="submission" date="2016-10" db="EMBL/GenBank/DDBJ databases">
        <title>Reductive evolution of mitochondrial metabolism and differential evolution of invasion-related proteins in Cryptosporidium.</title>
        <authorList>
            <person name="Liu S."/>
            <person name="Roellig D.M."/>
            <person name="Guo Y."/>
            <person name="Li N."/>
            <person name="Frace M.A."/>
            <person name="Tang K."/>
            <person name="Zhang L."/>
            <person name="Feng Y."/>
            <person name="Xiao L."/>
        </authorList>
    </citation>
    <scope>NUCLEOTIDE SEQUENCE [LARGE SCALE GENOMIC DNA]</scope>
    <source>
        <strain evidence="13">30847</strain>
    </source>
</reference>
<comment type="catalytic activity">
    <reaction evidence="10">
        <text>L-threonyl-[protein] + ATP = O-phospho-L-threonyl-[protein] + ADP + H(+)</text>
        <dbReference type="Rhea" id="RHEA:46608"/>
        <dbReference type="Rhea" id="RHEA-COMP:11060"/>
        <dbReference type="Rhea" id="RHEA-COMP:11605"/>
        <dbReference type="ChEBI" id="CHEBI:15378"/>
        <dbReference type="ChEBI" id="CHEBI:30013"/>
        <dbReference type="ChEBI" id="CHEBI:30616"/>
        <dbReference type="ChEBI" id="CHEBI:61977"/>
        <dbReference type="ChEBI" id="CHEBI:456216"/>
        <dbReference type="EC" id="2.7.11.1"/>
    </reaction>
</comment>
<gene>
    <name evidence="13" type="ORF">cand_007900</name>
</gene>
<dbReference type="Pfam" id="PF00069">
    <property type="entry name" value="Pkinase"/>
    <property type="match status" value="1"/>
</dbReference>
<evidence type="ECO:0000256" key="5">
    <source>
        <dbReference type="ARBA" id="ARBA00022679"/>
    </source>
</evidence>
<dbReference type="InterPro" id="IPR011009">
    <property type="entry name" value="Kinase-like_dom_sf"/>
</dbReference>
<evidence type="ECO:0000313" key="13">
    <source>
        <dbReference type="EMBL" id="OII76044.1"/>
    </source>
</evidence>
<keyword evidence="4" id="KW-0723">Serine/threonine-protein kinase</keyword>
<dbReference type="GO" id="GO:0005524">
    <property type="term" value="F:ATP binding"/>
    <property type="evidence" value="ECO:0007669"/>
    <property type="project" value="UniProtKB-KW"/>
</dbReference>
<dbReference type="Gene3D" id="1.10.510.10">
    <property type="entry name" value="Transferase(Phosphotransferase) domain 1"/>
    <property type="match status" value="1"/>
</dbReference>
<accession>A0A1J4MSP0</accession>
<dbReference type="SMART" id="SM00220">
    <property type="entry name" value="S_TKc"/>
    <property type="match status" value="1"/>
</dbReference>
<keyword evidence="5" id="KW-0808">Transferase</keyword>
<dbReference type="PANTHER" id="PTHR22984">
    <property type="entry name" value="SERINE/THREONINE-PROTEIN KINASE PIM"/>
    <property type="match status" value="1"/>
</dbReference>
<evidence type="ECO:0000259" key="12">
    <source>
        <dbReference type="PROSITE" id="PS50011"/>
    </source>
</evidence>